<dbReference type="EMBL" id="FMHG01000005">
    <property type="protein sequence ID" value="SCJ91207.1"/>
    <property type="molecule type" value="Genomic_DNA"/>
</dbReference>
<feature type="domain" description="PAS" evidence="1">
    <location>
        <begin position="7"/>
        <end position="75"/>
    </location>
</feature>
<dbReference type="SUPFAM" id="SSF55785">
    <property type="entry name" value="PYP-like sensor domain (PAS domain)"/>
    <property type="match status" value="1"/>
</dbReference>
<evidence type="ECO:0000259" key="1">
    <source>
        <dbReference type="SMART" id="SM00091"/>
    </source>
</evidence>
<accession>A0A1C6KAN2</accession>
<evidence type="ECO:0000313" key="2">
    <source>
        <dbReference type="EMBL" id="SCJ91207.1"/>
    </source>
</evidence>
<protein>
    <submittedName>
        <fullName evidence="2">PAS fold</fullName>
    </submittedName>
</protein>
<sequence length="116" mass="13768">MELERARMLELILDSLPYPVVFVDTGHVIRYLNRAARYHYYCERGYDDLVGKSLFACHGEQSRQKIEQMVEKLKDHAGEMLVKVNARNQRLYLNPVRDEKGQLVGYFERFEMNLQL</sequence>
<dbReference type="InterPro" id="IPR000014">
    <property type="entry name" value="PAS"/>
</dbReference>
<name>A0A1C6KAN2_9FIRM</name>
<dbReference type="Pfam" id="PF13596">
    <property type="entry name" value="PAS_10"/>
    <property type="match status" value="1"/>
</dbReference>
<reference evidence="2" key="1">
    <citation type="submission" date="2015-09" db="EMBL/GenBank/DDBJ databases">
        <authorList>
            <consortium name="Pathogen Informatics"/>
        </authorList>
    </citation>
    <scope>NUCLEOTIDE SEQUENCE</scope>
    <source>
        <strain evidence="2">2789STDY5834896</strain>
    </source>
</reference>
<gene>
    <name evidence="2" type="ORF">SAMEA3545359_02814</name>
</gene>
<proteinExistence type="predicted"/>
<dbReference type="InterPro" id="IPR035965">
    <property type="entry name" value="PAS-like_dom_sf"/>
</dbReference>
<dbReference type="Gene3D" id="3.30.450.20">
    <property type="entry name" value="PAS domain"/>
    <property type="match status" value="1"/>
</dbReference>
<dbReference type="SMART" id="SM00091">
    <property type="entry name" value="PAS"/>
    <property type="match status" value="1"/>
</dbReference>
<dbReference type="AlphaFoldDB" id="A0A1C6KAN2"/>
<organism evidence="2">
    <name type="scientific">uncultured Anaerotruncus sp</name>
    <dbReference type="NCBI Taxonomy" id="905011"/>
    <lineage>
        <taxon>Bacteria</taxon>
        <taxon>Bacillati</taxon>
        <taxon>Bacillota</taxon>
        <taxon>Clostridia</taxon>
        <taxon>Eubacteriales</taxon>
        <taxon>Oscillospiraceae</taxon>
        <taxon>Anaerotruncus</taxon>
        <taxon>environmental samples</taxon>
    </lineage>
</organism>